<dbReference type="PANTHER" id="PTHR42776">
    <property type="entry name" value="SERINE PEPTIDASE S9 FAMILY MEMBER"/>
    <property type="match status" value="1"/>
</dbReference>
<evidence type="ECO:0000256" key="1">
    <source>
        <dbReference type="ARBA" id="ARBA00022801"/>
    </source>
</evidence>
<reference evidence="4" key="1">
    <citation type="journal article" date="2019" name="Int. J. Syst. Evol. Microbiol.">
        <title>The Global Catalogue of Microorganisms (GCM) 10K type strain sequencing project: providing services to taxonomists for standard genome sequencing and annotation.</title>
        <authorList>
            <consortium name="The Broad Institute Genomics Platform"/>
            <consortium name="The Broad Institute Genome Sequencing Center for Infectious Disease"/>
            <person name="Wu L."/>
            <person name="Ma J."/>
        </authorList>
    </citation>
    <scope>NUCLEOTIDE SEQUENCE [LARGE SCALE GENOMIC DNA]</scope>
    <source>
        <strain evidence="4">KCTC 52141</strain>
    </source>
</reference>
<dbReference type="PANTHER" id="PTHR42776:SF27">
    <property type="entry name" value="DIPEPTIDYL PEPTIDASE FAMILY MEMBER 6"/>
    <property type="match status" value="1"/>
</dbReference>
<evidence type="ECO:0000259" key="2">
    <source>
        <dbReference type="Pfam" id="PF00326"/>
    </source>
</evidence>
<dbReference type="EC" id="3.4.-.-" evidence="3"/>
<dbReference type="SUPFAM" id="SSF53474">
    <property type="entry name" value="alpha/beta-Hydrolases"/>
    <property type="match status" value="1"/>
</dbReference>
<dbReference type="SUPFAM" id="SSF82171">
    <property type="entry name" value="DPP6 N-terminal domain-like"/>
    <property type="match status" value="1"/>
</dbReference>
<proteinExistence type="predicted"/>
<dbReference type="RefSeq" id="WP_339616115.1">
    <property type="nucleotide sequence ID" value="NZ_AP031500.1"/>
</dbReference>
<name>A0ABV7HNS6_9GAMM</name>
<organism evidence="3 4">
    <name type="scientific">Gilvimarinus japonicus</name>
    <dbReference type="NCBI Taxonomy" id="1796469"/>
    <lineage>
        <taxon>Bacteria</taxon>
        <taxon>Pseudomonadati</taxon>
        <taxon>Pseudomonadota</taxon>
        <taxon>Gammaproteobacteria</taxon>
        <taxon>Cellvibrionales</taxon>
        <taxon>Cellvibrionaceae</taxon>
        <taxon>Gilvimarinus</taxon>
    </lineage>
</organism>
<dbReference type="Gene3D" id="3.40.50.1820">
    <property type="entry name" value="alpha/beta hydrolase"/>
    <property type="match status" value="1"/>
</dbReference>
<dbReference type="GO" id="GO:0016787">
    <property type="term" value="F:hydrolase activity"/>
    <property type="evidence" value="ECO:0007669"/>
    <property type="project" value="UniProtKB-KW"/>
</dbReference>
<dbReference type="Proteomes" id="UP001595548">
    <property type="component" value="Unassembled WGS sequence"/>
</dbReference>
<evidence type="ECO:0000313" key="3">
    <source>
        <dbReference type="EMBL" id="MFC3155538.1"/>
    </source>
</evidence>
<accession>A0ABV7HNS6</accession>
<protein>
    <submittedName>
        <fullName evidence="3">Alpha/beta hydrolase family protein</fullName>
        <ecNumber evidence="3">3.4.-.-</ecNumber>
    </submittedName>
</protein>
<comment type="caution">
    <text evidence="3">The sequence shown here is derived from an EMBL/GenBank/DDBJ whole genome shotgun (WGS) entry which is preliminary data.</text>
</comment>
<evidence type="ECO:0000313" key="4">
    <source>
        <dbReference type="Proteomes" id="UP001595548"/>
    </source>
</evidence>
<gene>
    <name evidence="3" type="ORF">ACFOEB_10040</name>
</gene>
<keyword evidence="4" id="KW-1185">Reference proteome</keyword>
<keyword evidence="1 3" id="KW-0378">Hydrolase</keyword>
<dbReference type="Pfam" id="PF00326">
    <property type="entry name" value="Peptidase_S9"/>
    <property type="match status" value="1"/>
</dbReference>
<sequence length="688" mass="76135">MRFSVLPTRRPYQAAVVPAWRRTFMGAARRVAVTLLLPVFVGTPALAEPAATLSVDAIAQKYGALRSASMLEISPNGELIAFRKVQEDGDLVIVYSLTKGKMVAGANVDELNPQDLYFINDDYLVMVASERRRLMGYRGELNLSTAFALNVQSGEMEQLLRPGDNIVRGQTGLGDIAGISADHRYLYMPAFVGRSDYDQNPRRSLMRVDLHSPRRPKVVEKGDADTLDYFLDDDGKVLAQEVYDNRDDKYSIEVPDGDGWRTIFEEKTDIIARTGVGLTPDRKSLIVLARNGSSGRVAYYQMSLADGKIADEPYGRDDADIEGVITGLDGIVYGLRYSGFTPSYELFEPSKDAFLKEAIVKFDGHSVFLSSWSDNWNELVIYVEGPTTAGSYYLVRPGKPAQFLANSRANLKDEPLNPRVVYRANARDGMAIPTVLTLPLQYADNPKNMPTVLLPHGGPESYDRLGFDWLAQALATSGYLVLQPQFRGSAGFGLEHILAGRGEWGRKMQDDLTDTLDYFAKAGLADRSRVCIVGASYGGYAALMGASVTPDLYRCAVSVNGVSDLNEMLDEDRSKAGDDHWVVSYFEQSIANGQYTQEDLEAISPITHANAVKVPVLLIHGEDDEVVSIDQSDEMHDALEDADKPVTFIRLKNENHYLLQSETRTETLTHVLRFLQENLGTMVVANKD</sequence>
<dbReference type="EMBL" id="JBHRTL010000006">
    <property type="protein sequence ID" value="MFC3155538.1"/>
    <property type="molecule type" value="Genomic_DNA"/>
</dbReference>
<dbReference type="InterPro" id="IPR029058">
    <property type="entry name" value="AB_hydrolase_fold"/>
</dbReference>
<feature type="domain" description="Peptidase S9 prolyl oligopeptidase catalytic" evidence="2">
    <location>
        <begin position="467"/>
        <end position="680"/>
    </location>
</feature>
<dbReference type="InterPro" id="IPR001375">
    <property type="entry name" value="Peptidase_S9_cat"/>
</dbReference>